<comment type="similarity">
    <text evidence="1 3">Belongs to the PAPS reductase family. CysH subfamily.</text>
</comment>
<dbReference type="GO" id="GO:0019379">
    <property type="term" value="P:sulfate assimilation, phosphoadenylyl sulfate reduction by phosphoadenylyl-sulfate reductase (thioredoxin)"/>
    <property type="evidence" value="ECO:0007669"/>
    <property type="project" value="UniProtKB-UniRule"/>
</dbReference>
<organism evidence="5 6">
    <name type="scientific">Ferrimonas lipolytica</name>
    <dbReference type="NCBI Taxonomy" id="2724191"/>
    <lineage>
        <taxon>Bacteria</taxon>
        <taxon>Pseudomonadati</taxon>
        <taxon>Pseudomonadota</taxon>
        <taxon>Gammaproteobacteria</taxon>
        <taxon>Alteromonadales</taxon>
        <taxon>Ferrimonadaceae</taxon>
        <taxon>Ferrimonas</taxon>
    </lineage>
</organism>
<comment type="pathway">
    <text evidence="3">Sulfur metabolism; hydrogen sulfide biosynthesis; sulfite from sulfate: step 3/3.</text>
</comment>
<dbReference type="GO" id="GO:0004604">
    <property type="term" value="F:phosphoadenylyl-sulfate reductase (thioredoxin) activity"/>
    <property type="evidence" value="ECO:0007669"/>
    <property type="project" value="UniProtKB-UniRule"/>
</dbReference>
<dbReference type="PIRSF" id="PIRSF000857">
    <property type="entry name" value="PAPS_reductase"/>
    <property type="match status" value="1"/>
</dbReference>
<dbReference type="NCBIfam" id="TIGR02057">
    <property type="entry name" value="PAPS_reductase"/>
    <property type="match status" value="1"/>
</dbReference>
<evidence type="ECO:0000256" key="3">
    <source>
        <dbReference type="HAMAP-Rule" id="MF_00063"/>
    </source>
</evidence>
<accession>A0A6H1UJD4</accession>
<evidence type="ECO:0000256" key="1">
    <source>
        <dbReference type="ARBA" id="ARBA00009732"/>
    </source>
</evidence>
<dbReference type="KEGG" id="fes:HER31_18630"/>
<dbReference type="GO" id="GO:0070814">
    <property type="term" value="P:hydrogen sulfide biosynthetic process"/>
    <property type="evidence" value="ECO:0007669"/>
    <property type="project" value="UniProtKB-UniRule"/>
</dbReference>
<protein>
    <recommendedName>
        <fullName evidence="3">Phosphoadenosine 5'-phosphosulfate reductase</fullName>
        <shortName evidence="3">PAPS reductase</shortName>
        <ecNumber evidence="3">1.8.4.8</ecNumber>
    </recommendedName>
    <alternativeName>
        <fullName evidence="3">3'-phosphoadenylylsulfate reductase</fullName>
    </alternativeName>
    <alternativeName>
        <fullName evidence="3">PAPS reductase, thioredoxin dependent</fullName>
    </alternativeName>
    <alternativeName>
        <fullName evidence="3">PAPS sulfotransferase</fullName>
    </alternativeName>
    <alternativeName>
        <fullName evidence="3">PAdoPS reductase</fullName>
    </alternativeName>
</protein>
<gene>
    <name evidence="3" type="primary">cysH</name>
    <name evidence="5" type="ORF">HER31_18630</name>
</gene>
<dbReference type="UniPathway" id="UPA00140">
    <property type="reaction ID" value="UER00206"/>
</dbReference>
<comment type="catalytic activity">
    <reaction evidence="3">
        <text>[thioredoxin]-disulfide + sulfite + adenosine 3',5'-bisphosphate + 2 H(+) = [thioredoxin]-dithiol + 3'-phosphoadenylyl sulfate</text>
        <dbReference type="Rhea" id="RHEA:11724"/>
        <dbReference type="Rhea" id="RHEA-COMP:10698"/>
        <dbReference type="Rhea" id="RHEA-COMP:10700"/>
        <dbReference type="ChEBI" id="CHEBI:15378"/>
        <dbReference type="ChEBI" id="CHEBI:17359"/>
        <dbReference type="ChEBI" id="CHEBI:29950"/>
        <dbReference type="ChEBI" id="CHEBI:50058"/>
        <dbReference type="ChEBI" id="CHEBI:58339"/>
        <dbReference type="ChEBI" id="CHEBI:58343"/>
        <dbReference type="EC" id="1.8.4.8"/>
    </reaction>
</comment>
<feature type="domain" description="Phosphoadenosine phosphosulphate reductase" evidence="4">
    <location>
        <begin position="49"/>
        <end position="221"/>
    </location>
</feature>
<dbReference type="InterPro" id="IPR011800">
    <property type="entry name" value="PAPS_reductase_CysH"/>
</dbReference>
<evidence type="ECO:0000259" key="4">
    <source>
        <dbReference type="Pfam" id="PF01507"/>
    </source>
</evidence>
<dbReference type="Gene3D" id="3.40.50.620">
    <property type="entry name" value="HUPs"/>
    <property type="match status" value="1"/>
</dbReference>
<reference evidence="5 6" key="1">
    <citation type="submission" date="2020-04" db="EMBL/GenBank/DDBJ databases">
        <title>Ferrimonas sp. S7 isolated from sea water.</title>
        <authorList>
            <person name="Bae S.S."/>
            <person name="Baek K."/>
        </authorList>
    </citation>
    <scope>NUCLEOTIDE SEQUENCE [LARGE SCALE GENOMIC DNA]</scope>
    <source>
        <strain evidence="5 6">S7</strain>
    </source>
</reference>
<comment type="function">
    <text evidence="3">Catalyzes the formation of sulfite from phosphoadenosine 5'-phosphosulfate (PAPS) using thioredoxin as an electron donor.</text>
</comment>
<dbReference type="SUPFAM" id="SSF52402">
    <property type="entry name" value="Adenine nucleotide alpha hydrolases-like"/>
    <property type="match status" value="1"/>
</dbReference>
<sequence length="246" mass="28025">MVSHALTAVLTDPTAPSSQATLTQLNQELAGMTAQQRIGWGLANLPGNHVLTSSFGVQGALMLHLVTQQKADIPVVLTDTGYLFTETYQFIDELTQRLDLNLQIFRAPQSPAWQEARFGKLWEQGEEGLDQYNRLNKVEPMKQALEQLQVGSWFAGLRRQQSQTRSELPFLEVRSGRFKLLPVLDWHAKQVHEYLTEHELPYHPLWHQGYASIGDTHTSRPMVLGESEEDTRFFGLKRECGLHYEI</sequence>
<dbReference type="AlphaFoldDB" id="A0A6H1UJD4"/>
<feature type="active site" description="Nucleophile; cysteine thiosulfonate intermediate" evidence="3">
    <location>
        <position position="240"/>
    </location>
</feature>
<dbReference type="NCBIfam" id="NF002537">
    <property type="entry name" value="PRK02090.1"/>
    <property type="match status" value="1"/>
</dbReference>
<dbReference type="InterPro" id="IPR002500">
    <property type="entry name" value="PAPS_reduct_dom"/>
</dbReference>
<dbReference type="PANTHER" id="PTHR46509:SF1">
    <property type="entry name" value="PHOSPHOADENOSINE PHOSPHOSULFATE REDUCTASE"/>
    <property type="match status" value="1"/>
</dbReference>
<evidence type="ECO:0000313" key="6">
    <source>
        <dbReference type="Proteomes" id="UP000501602"/>
    </source>
</evidence>
<keyword evidence="2 3" id="KW-0560">Oxidoreductase</keyword>
<dbReference type="PANTHER" id="PTHR46509">
    <property type="entry name" value="PHOSPHOADENOSINE PHOSPHOSULFATE REDUCTASE"/>
    <property type="match status" value="1"/>
</dbReference>
<evidence type="ECO:0000256" key="2">
    <source>
        <dbReference type="ARBA" id="ARBA00023002"/>
    </source>
</evidence>
<dbReference type="GO" id="GO:0005737">
    <property type="term" value="C:cytoplasm"/>
    <property type="evidence" value="ECO:0007669"/>
    <property type="project" value="UniProtKB-SubCell"/>
</dbReference>
<comment type="subcellular location">
    <subcellularLocation>
        <location evidence="3">Cytoplasm</location>
    </subcellularLocation>
</comment>
<dbReference type="RefSeq" id="WP_168662991.1">
    <property type="nucleotide sequence ID" value="NZ_CP051180.1"/>
</dbReference>
<dbReference type="Proteomes" id="UP000501602">
    <property type="component" value="Chromosome"/>
</dbReference>
<dbReference type="InterPro" id="IPR014729">
    <property type="entry name" value="Rossmann-like_a/b/a_fold"/>
</dbReference>
<keyword evidence="3" id="KW-0963">Cytoplasm</keyword>
<keyword evidence="6" id="KW-1185">Reference proteome</keyword>
<name>A0A6H1UJD4_9GAMM</name>
<comment type="caution">
    <text evidence="3">Lacks conserved residue(s) required for the propagation of feature annotation.</text>
</comment>
<dbReference type="Pfam" id="PF01507">
    <property type="entry name" value="PAPS_reduct"/>
    <property type="match status" value="1"/>
</dbReference>
<dbReference type="EMBL" id="CP051180">
    <property type="protein sequence ID" value="QIZ78739.1"/>
    <property type="molecule type" value="Genomic_DNA"/>
</dbReference>
<dbReference type="InterPro" id="IPR004511">
    <property type="entry name" value="PAPS/APS_Rdtase"/>
</dbReference>
<evidence type="ECO:0000313" key="5">
    <source>
        <dbReference type="EMBL" id="QIZ78739.1"/>
    </source>
</evidence>
<proteinExistence type="inferred from homology"/>
<dbReference type="HAMAP" id="MF_00063">
    <property type="entry name" value="CysH"/>
    <property type="match status" value="1"/>
</dbReference>
<dbReference type="NCBIfam" id="TIGR00434">
    <property type="entry name" value="cysH"/>
    <property type="match status" value="1"/>
</dbReference>
<dbReference type="EC" id="1.8.4.8" evidence="3"/>
<dbReference type="CDD" id="cd23945">
    <property type="entry name" value="PAPS_reductase"/>
    <property type="match status" value="1"/>
</dbReference>